<dbReference type="EMBL" id="BLAE01000041">
    <property type="protein sequence ID" value="GES12952.1"/>
    <property type="molecule type" value="Genomic_DNA"/>
</dbReference>
<dbReference type="Proteomes" id="UP000331127">
    <property type="component" value="Unassembled WGS sequence"/>
</dbReference>
<accession>A0A5M3WXH7</accession>
<protein>
    <submittedName>
        <fullName evidence="1">Uncharacterized protein</fullName>
    </submittedName>
</protein>
<keyword evidence="2" id="KW-1185">Reference proteome</keyword>
<dbReference type="AlphaFoldDB" id="A0A5M3WXH7"/>
<name>A0A5M3WXH7_9ACTN</name>
<reference evidence="1 2" key="1">
    <citation type="submission" date="2019-10" db="EMBL/GenBank/DDBJ databases">
        <title>Whole genome shotgun sequence of Acrocarpospora macrocephala NBRC 16266.</title>
        <authorList>
            <person name="Ichikawa N."/>
            <person name="Kimura A."/>
            <person name="Kitahashi Y."/>
            <person name="Komaki H."/>
            <person name="Oguchi A."/>
        </authorList>
    </citation>
    <scope>NUCLEOTIDE SEQUENCE [LARGE SCALE GENOMIC DNA]</scope>
    <source>
        <strain evidence="1 2">NBRC 16266</strain>
    </source>
</reference>
<dbReference type="RefSeq" id="WP_155358232.1">
    <property type="nucleotide sequence ID" value="NZ_BAAAHL010000009.1"/>
</dbReference>
<evidence type="ECO:0000313" key="1">
    <source>
        <dbReference type="EMBL" id="GES12952.1"/>
    </source>
</evidence>
<gene>
    <name evidence="1" type="ORF">Amac_065490</name>
</gene>
<sequence length="249" mass="27611">MAVWEIWQGEDRGRDRISVHHDRVEALAGMLALQARSVDGSLYRVDGPPDPLCRTNRDLYSRLVGVGEDMKAAGRTLDEFLRAWWLVSWPMAGLRGLELDVVAAMVTAAAVIDPPARRPVWRTTSYDLAREPASYADWEQVVLSQIADLADFADAGPLDEYAFFGVDVPRPWGVVRATGVRWYNFDPRTYLECGMAGSIGGWDEADGFRKAVPGPVISLTSEPEPGERPLNTLTWADLAELAICGQEYE</sequence>
<comment type="caution">
    <text evidence="1">The sequence shown here is derived from an EMBL/GenBank/DDBJ whole genome shotgun (WGS) entry which is preliminary data.</text>
</comment>
<dbReference type="OrthoDB" id="289700at2"/>
<evidence type="ECO:0000313" key="2">
    <source>
        <dbReference type="Proteomes" id="UP000331127"/>
    </source>
</evidence>
<proteinExistence type="predicted"/>
<organism evidence="1 2">
    <name type="scientific">Acrocarpospora macrocephala</name>
    <dbReference type="NCBI Taxonomy" id="150177"/>
    <lineage>
        <taxon>Bacteria</taxon>
        <taxon>Bacillati</taxon>
        <taxon>Actinomycetota</taxon>
        <taxon>Actinomycetes</taxon>
        <taxon>Streptosporangiales</taxon>
        <taxon>Streptosporangiaceae</taxon>
        <taxon>Acrocarpospora</taxon>
    </lineage>
</organism>